<accession>A0A0C2X370</accession>
<dbReference type="PANTHER" id="PTHR21013:SF10">
    <property type="entry name" value="ATP SYNTHASE MITOCHONDRIAL F1 COMPLEX ASSEMBLY FACTOR 2"/>
    <property type="match status" value="1"/>
</dbReference>
<dbReference type="EMBL" id="KN818228">
    <property type="protein sequence ID" value="KIL68592.1"/>
    <property type="molecule type" value="Genomic_DNA"/>
</dbReference>
<organism evidence="6 7">
    <name type="scientific">Amanita muscaria (strain Koide BX008)</name>
    <dbReference type="NCBI Taxonomy" id="946122"/>
    <lineage>
        <taxon>Eukaryota</taxon>
        <taxon>Fungi</taxon>
        <taxon>Dikarya</taxon>
        <taxon>Basidiomycota</taxon>
        <taxon>Agaricomycotina</taxon>
        <taxon>Agaricomycetes</taxon>
        <taxon>Agaricomycetidae</taxon>
        <taxon>Agaricales</taxon>
        <taxon>Pluteineae</taxon>
        <taxon>Amanitaceae</taxon>
        <taxon>Amanita</taxon>
    </lineage>
</organism>
<dbReference type="InterPro" id="IPR011419">
    <property type="entry name" value="ATP12_ATP_synth-F1-assembly"/>
</dbReference>
<dbReference type="STRING" id="946122.A0A0C2X370"/>
<dbReference type="SUPFAM" id="SSF160909">
    <property type="entry name" value="ATP12-like"/>
    <property type="match status" value="1"/>
</dbReference>
<dbReference type="FunCoup" id="A0A0C2X370">
    <property type="interactions" value="343"/>
</dbReference>
<dbReference type="OrthoDB" id="5673at2759"/>
<evidence type="ECO:0000256" key="5">
    <source>
        <dbReference type="ARBA" id="ARBA00023186"/>
    </source>
</evidence>
<evidence type="ECO:0000256" key="3">
    <source>
        <dbReference type="ARBA" id="ARBA00022946"/>
    </source>
</evidence>
<dbReference type="AlphaFoldDB" id="A0A0C2X370"/>
<keyword evidence="3" id="KW-0809">Transit peptide</keyword>
<dbReference type="InParanoid" id="A0A0C2X370"/>
<dbReference type="Proteomes" id="UP000054549">
    <property type="component" value="Unassembled WGS sequence"/>
</dbReference>
<reference evidence="6 7" key="1">
    <citation type="submission" date="2014-04" db="EMBL/GenBank/DDBJ databases">
        <title>Evolutionary Origins and Diversification of the Mycorrhizal Mutualists.</title>
        <authorList>
            <consortium name="DOE Joint Genome Institute"/>
            <consortium name="Mycorrhizal Genomics Consortium"/>
            <person name="Kohler A."/>
            <person name="Kuo A."/>
            <person name="Nagy L.G."/>
            <person name="Floudas D."/>
            <person name="Copeland A."/>
            <person name="Barry K.W."/>
            <person name="Cichocki N."/>
            <person name="Veneault-Fourrey C."/>
            <person name="LaButti K."/>
            <person name="Lindquist E.A."/>
            <person name="Lipzen A."/>
            <person name="Lundell T."/>
            <person name="Morin E."/>
            <person name="Murat C."/>
            <person name="Riley R."/>
            <person name="Ohm R."/>
            <person name="Sun H."/>
            <person name="Tunlid A."/>
            <person name="Henrissat B."/>
            <person name="Grigoriev I.V."/>
            <person name="Hibbett D.S."/>
            <person name="Martin F."/>
        </authorList>
    </citation>
    <scope>NUCLEOTIDE SEQUENCE [LARGE SCALE GENOMIC DNA]</scope>
    <source>
        <strain evidence="6 7">Koide BX008</strain>
    </source>
</reference>
<proteinExistence type="inferred from homology"/>
<dbReference type="Pfam" id="PF07542">
    <property type="entry name" value="ATP12"/>
    <property type="match status" value="1"/>
</dbReference>
<evidence type="ECO:0000313" key="7">
    <source>
        <dbReference type="Proteomes" id="UP000054549"/>
    </source>
</evidence>
<evidence type="ECO:0000313" key="6">
    <source>
        <dbReference type="EMBL" id="KIL68592.1"/>
    </source>
</evidence>
<keyword evidence="7" id="KW-1185">Reference proteome</keyword>
<dbReference type="GO" id="GO:0005739">
    <property type="term" value="C:mitochondrion"/>
    <property type="evidence" value="ECO:0007669"/>
    <property type="project" value="UniProtKB-SubCell"/>
</dbReference>
<dbReference type="GO" id="GO:0033615">
    <property type="term" value="P:mitochondrial proton-transporting ATP synthase complex assembly"/>
    <property type="evidence" value="ECO:0007669"/>
    <property type="project" value="TreeGrafter"/>
</dbReference>
<dbReference type="HOGENOM" id="CLU_047893_1_0_1"/>
<sequence>MSILRCISPRFNATTTTTLLRSLETSRRLTSQSGSTANDANQTLKRFWKDVGIEKLGGSYTVTLDNRPLKTPSGNKLLLPKDKALVTSLIATEWDSQEKMIKPHALPMTSLAARAIDIFNEQNLRNEIQHLLLKYLDTDTIRFYQTHPEQLVALQAKHWDPLHDWIRKTYDVEIHRTNSLLFTSQPEETVRKLKEVLDSLDHWHLAAMERTTLTTKSFVIGLALIKRQINAEEASLAAHVEVNSQTERWGEVEDTHDVDYHDIRRQLGSAACLISAF</sequence>
<protein>
    <recommendedName>
        <fullName evidence="8">ATP12-domain-containing protein</fullName>
    </recommendedName>
</protein>
<evidence type="ECO:0000256" key="1">
    <source>
        <dbReference type="ARBA" id="ARBA00004173"/>
    </source>
</evidence>
<evidence type="ECO:0008006" key="8">
    <source>
        <dbReference type="Google" id="ProtNLM"/>
    </source>
</evidence>
<comment type="similarity">
    <text evidence="2">Belongs to the ATP12 family.</text>
</comment>
<name>A0A0C2X370_AMAMK</name>
<dbReference type="InterPro" id="IPR042272">
    <property type="entry name" value="ATP12_ATP_synth-F1-assembly_N"/>
</dbReference>
<dbReference type="Gene3D" id="3.30.2180.10">
    <property type="entry name" value="ATP12-like"/>
    <property type="match status" value="1"/>
</dbReference>
<dbReference type="PANTHER" id="PTHR21013">
    <property type="entry name" value="ATP SYNTHASE MITOCHONDRIAL F1 COMPLEX ASSEMBLY FACTOR 2/ATP12 PROTEIN, MITOCHONDRIAL PRECURSOR"/>
    <property type="match status" value="1"/>
</dbReference>
<dbReference type="InterPro" id="IPR023335">
    <property type="entry name" value="ATP12_ortho_dom_sf"/>
</dbReference>
<evidence type="ECO:0000256" key="2">
    <source>
        <dbReference type="ARBA" id="ARBA00008231"/>
    </source>
</evidence>
<dbReference type="Gene3D" id="1.10.3580.10">
    <property type="entry name" value="ATP12 ATPase"/>
    <property type="match status" value="1"/>
</dbReference>
<evidence type="ECO:0000256" key="4">
    <source>
        <dbReference type="ARBA" id="ARBA00023128"/>
    </source>
</evidence>
<keyword evidence="5" id="KW-0143">Chaperone</keyword>
<keyword evidence="4" id="KW-0496">Mitochondrion</keyword>
<gene>
    <name evidence="6" type="ORF">M378DRAFT_71536</name>
</gene>
<comment type="subcellular location">
    <subcellularLocation>
        <location evidence="1">Mitochondrion</location>
    </subcellularLocation>
</comment>